<name>A0A7J2U5L7_9CREN</name>
<evidence type="ECO:0000256" key="2">
    <source>
        <dbReference type="SAM" id="Phobius"/>
    </source>
</evidence>
<gene>
    <name evidence="3" type="ORF">ENO26_08625</name>
</gene>
<reference evidence="3" key="1">
    <citation type="journal article" date="2020" name="mSystems">
        <title>Genome- and Community-Level Interaction Insights into Carbon Utilization and Element Cycling Functions of Hydrothermarchaeota in Hydrothermal Sediment.</title>
        <authorList>
            <person name="Zhou Z."/>
            <person name="Liu Y."/>
            <person name="Xu W."/>
            <person name="Pan J."/>
            <person name="Luo Z.H."/>
            <person name="Li M."/>
        </authorList>
    </citation>
    <scope>NUCLEOTIDE SEQUENCE [LARGE SCALE GENOMIC DNA]</scope>
    <source>
        <strain evidence="3">SpSt-125</strain>
    </source>
</reference>
<evidence type="ECO:0000256" key="1">
    <source>
        <dbReference type="SAM" id="Coils"/>
    </source>
</evidence>
<accession>A0A7J2U5L7</accession>
<feature type="coiled-coil region" evidence="1">
    <location>
        <begin position="306"/>
        <end position="340"/>
    </location>
</feature>
<proteinExistence type="predicted"/>
<dbReference type="Gene3D" id="1.20.58.60">
    <property type="match status" value="1"/>
</dbReference>
<protein>
    <submittedName>
        <fullName evidence="3">Uncharacterized protein</fullName>
    </submittedName>
</protein>
<dbReference type="EMBL" id="DSEU01000059">
    <property type="protein sequence ID" value="HEM67607.1"/>
    <property type="molecule type" value="Genomic_DNA"/>
</dbReference>
<keyword evidence="2" id="KW-1133">Transmembrane helix</keyword>
<organism evidence="3">
    <name type="scientific">Ignisphaera aggregans</name>
    <dbReference type="NCBI Taxonomy" id="334771"/>
    <lineage>
        <taxon>Archaea</taxon>
        <taxon>Thermoproteota</taxon>
        <taxon>Thermoprotei</taxon>
        <taxon>Desulfurococcales</taxon>
        <taxon>Desulfurococcaceae</taxon>
        <taxon>Ignisphaera</taxon>
    </lineage>
</organism>
<dbReference type="InterPro" id="IPR027267">
    <property type="entry name" value="AH/BAR_dom_sf"/>
</dbReference>
<dbReference type="SUPFAM" id="SSF103657">
    <property type="entry name" value="BAR/IMD domain-like"/>
    <property type="match status" value="1"/>
</dbReference>
<dbReference type="AlphaFoldDB" id="A0A7J2U5L7"/>
<feature type="coiled-coil region" evidence="1">
    <location>
        <begin position="155"/>
        <end position="182"/>
    </location>
</feature>
<feature type="transmembrane region" description="Helical" evidence="2">
    <location>
        <begin position="354"/>
        <end position="374"/>
    </location>
</feature>
<evidence type="ECO:0000313" key="3">
    <source>
        <dbReference type="EMBL" id="HEM67607.1"/>
    </source>
</evidence>
<sequence>MVCKPLVAMALMLIIVSIASPIFSLYTALAERLPTMHGLLGPYLYFRVDAPNETLVNTSTNIFLTIAALEDIHVNYIVVAVYGCGVNVSGILINNTVLGVNRSLSYVFSVTPRAEGFLRITIAALYNYYNPSTGSYIAQYTHIAFNVTVVRVLTYRSLLEKYKSLEEELNALRDSYRKLLDNFNNLTTTYITIAREGEKLYRDYRNLTTMYTNAVERLNRLEQFLLNLNTSYTTTSKSLSDVEKRLEELSLLYNALRRGYEVINMTLTSTLNSIASHQKDIVLSLSTINESVLNLEKMYRDVAGNQRNLTTSFTDLQQNYRDLEQRYTELSNAYTKALQHIDTLSQDISTIRTLALILTIAVSILITLLTIALLRKRL</sequence>
<keyword evidence="2" id="KW-0812">Transmembrane</keyword>
<comment type="caution">
    <text evidence="3">The sequence shown here is derived from an EMBL/GenBank/DDBJ whole genome shotgun (WGS) entry which is preliminary data.</text>
</comment>
<keyword evidence="2" id="KW-0472">Membrane</keyword>
<keyword evidence="1" id="KW-0175">Coiled coil</keyword>